<dbReference type="AlphaFoldDB" id="A0A382K5H0"/>
<evidence type="ECO:0000256" key="1">
    <source>
        <dbReference type="ARBA" id="ARBA00023125"/>
    </source>
</evidence>
<feature type="coiled-coil region" evidence="2">
    <location>
        <begin position="123"/>
        <end position="154"/>
    </location>
</feature>
<keyword evidence="2" id="KW-0175">Coiled coil</keyword>
<dbReference type="EMBL" id="UINC01077825">
    <property type="protein sequence ID" value="SVC18317.1"/>
    <property type="molecule type" value="Genomic_DNA"/>
</dbReference>
<organism evidence="3">
    <name type="scientific">marine metagenome</name>
    <dbReference type="NCBI Taxonomy" id="408172"/>
    <lineage>
        <taxon>unclassified sequences</taxon>
        <taxon>metagenomes</taxon>
        <taxon>ecological metagenomes</taxon>
    </lineage>
</organism>
<dbReference type="SUPFAM" id="SSF56349">
    <property type="entry name" value="DNA breaking-rejoining enzymes"/>
    <property type="match status" value="1"/>
</dbReference>
<dbReference type="InterPro" id="IPR011010">
    <property type="entry name" value="DNA_brk_join_enz"/>
</dbReference>
<reference evidence="3" key="1">
    <citation type="submission" date="2018-05" db="EMBL/GenBank/DDBJ databases">
        <authorList>
            <person name="Lanie J.A."/>
            <person name="Ng W.-L."/>
            <person name="Kazmierczak K.M."/>
            <person name="Andrzejewski T.M."/>
            <person name="Davidsen T.M."/>
            <person name="Wayne K.J."/>
            <person name="Tettelin H."/>
            <person name="Glass J.I."/>
            <person name="Rusch D."/>
            <person name="Podicherti R."/>
            <person name="Tsui H.-C.T."/>
            <person name="Winkler M.E."/>
        </authorList>
    </citation>
    <scope>NUCLEOTIDE SEQUENCE</scope>
</reference>
<proteinExistence type="predicted"/>
<dbReference type="Gene3D" id="1.10.150.130">
    <property type="match status" value="1"/>
</dbReference>
<name>A0A382K5H0_9ZZZZ</name>
<evidence type="ECO:0008006" key="4">
    <source>
        <dbReference type="Google" id="ProtNLM"/>
    </source>
</evidence>
<sequence>VRFGVQLRGATMGQYHYLSKRYDRSFYSFQTRFCVPRSLQNHFGRKTFKISLKSVSYGDSKKLSYRLHGLVQAVFEEIKMGKKKLTLDEVKSILKIEVDKSVLHIQHIETGTGTTENQVYQSLQHITQEETRFQRRLEDERKKVEDSVNREMSKILQSNGFKIDKKSLEFKTLRKRVIELKLLRYSHKKDFVSGKDTELNGFIEECDRKFNLGILDKKVEEPKTITKVVTPTFEVRNEVEEAEETLWISNLIKEYIEETERQKGLREKTIVEYKNTLEMMVEIIGDFPIHELSQKHGRLLSSTLEKLPPRRKTDGKYRKKSIRQIIQMEVKNPMDTRTINKLIQRCSSWLNWVIRKGFYNDRNIFHGKSIPSKRRK</sequence>
<feature type="non-terminal residue" evidence="3">
    <location>
        <position position="376"/>
    </location>
</feature>
<evidence type="ECO:0000313" key="3">
    <source>
        <dbReference type="EMBL" id="SVC18317.1"/>
    </source>
</evidence>
<gene>
    <name evidence="3" type="ORF">METZ01_LOCUS271171</name>
</gene>
<protein>
    <recommendedName>
        <fullName evidence="4">Core-binding (CB) domain-containing protein</fullName>
    </recommendedName>
</protein>
<dbReference type="InterPro" id="IPR010998">
    <property type="entry name" value="Integrase_recombinase_N"/>
</dbReference>
<accession>A0A382K5H0</accession>
<keyword evidence="1" id="KW-0238">DNA-binding</keyword>
<dbReference type="GO" id="GO:0003677">
    <property type="term" value="F:DNA binding"/>
    <property type="evidence" value="ECO:0007669"/>
    <property type="project" value="UniProtKB-KW"/>
</dbReference>
<feature type="non-terminal residue" evidence="3">
    <location>
        <position position="1"/>
    </location>
</feature>
<evidence type="ECO:0000256" key="2">
    <source>
        <dbReference type="SAM" id="Coils"/>
    </source>
</evidence>